<proteinExistence type="predicted"/>
<evidence type="ECO:0000256" key="1">
    <source>
        <dbReference type="SAM" id="MobiDB-lite"/>
    </source>
</evidence>
<dbReference type="Proteomes" id="UP000198614">
    <property type="component" value="Unassembled WGS sequence"/>
</dbReference>
<reference evidence="2 3" key="1">
    <citation type="submission" date="2016-10" db="EMBL/GenBank/DDBJ databases">
        <authorList>
            <person name="de Groot N.N."/>
        </authorList>
    </citation>
    <scope>NUCLEOTIDE SEQUENCE [LARGE SCALE GENOMIC DNA]</scope>
    <source>
        <strain evidence="2 3">CGMCC 4.1859</strain>
    </source>
</reference>
<dbReference type="EMBL" id="FNAX01000004">
    <property type="protein sequence ID" value="SDE81545.1"/>
    <property type="molecule type" value="Genomic_DNA"/>
</dbReference>
<evidence type="ECO:0000313" key="2">
    <source>
        <dbReference type="EMBL" id="SDE81545.1"/>
    </source>
</evidence>
<feature type="region of interest" description="Disordered" evidence="1">
    <location>
        <begin position="131"/>
        <end position="174"/>
    </location>
</feature>
<gene>
    <name evidence="2" type="ORF">SAMN05216260_1047</name>
</gene>
<evidence type="ECO:0000313" key="3">
    <source>
        <dbReference type="Proteomes" id="UP000198614"/>
    </source>
</evidence>
<dbReference type="AlphaFoldDB" id="A0A1G7G0L7"/>
<sequence>MNDTVAVALITSLSTLTAAGLAGWVSARTNDRQLRHQAALAREERAERRALDRRELRRETYERFLARADAAYRLLDEWWQAPPSARAAAAEEGFAARRALDEALVRVRLAGPEAVAERARAVVRGVGEEFRTHAGAARTPPDAAHRPASSPAGSAPSSTASPRTRALRSRETTTDAFLAAARTALREETL</sequence>
<feature type="compositionally biased region" description="Low complexity" evidence="1">
    <location>
        <begin position="146"/>
        <end position="164"/>
    </location>
</feature>
<accession>A0A1G7G0L7</accession>
<protein>
    <submittedName>
        <fullName evidence="2">Uncharacterized protein</fullName>
    </submittedName>
</protein>
<name>A0A1G7G0L7_9ACTN</name>
<organism evidence="2 3">
    <name type="scientific">Streptomyces griseoaurantiacus</name>
    <dbReference type="NCBI Taxonomy" id="68213"/>
    <lineage>
        <taxon>Bacteria</taxon>
        <taxon>Bacillati</taxon>
        <taxon>Actinomycetota</taxon>
        <taxon>Actinomycetes</taxon>
        <taxon>Kitasatosporales</taxon>
        <taxon>Streptomycetaceae</taxon>
        <taxon>Streptomyces</taxon>
        <taxon>Streptomyces aurantiacus group</taxon>
    </lineage>
</organism>